<sequence>MTEQISTDDKSPSVAVIGLGALGLVAMKNLLEVGFDVVGFDKHPYVGGLWNYNENKDAISVLPSTVANGSKHRGCFTDFPFPDGTFDKEPVYVADYAITDVNYATETPDFPPAAEMHRYLVSYAEHFGILPRARLSTTVHRAEWNPDMALWEIETSTETEPKTVQYFDKVVYSMGPDQTPNIPSVPGFELFGGEAVHSIGFKRPDDWTGKRVLVVGFGNTAADVACELAGTAEKVYLSHRNGSIVLPRWVDNKPVDHIRTYRKGVFLEQLSRYAPGIWTKLMNKVILGLRDRLYDLNPEWGFDPAPSVNQARPIISDYLVDYLSREQITSKPPIQQILDSQRVEFTDGTIADVDAIIWCTGYTVDYSILGKSDPTIYRGSDIRSANGRKIPRLYQNLLSLEHPDSLAFMGNLSFMNPAFLMFDLATMALGQVWSGRSPLPPREEMIKAVDKQHQWLADLATKGAVTPGLVKGADWLDWVEETAGLGMKENLGYGIQGWYFWLSNRPLCNLLMDGLLLPFHYRLFEGKRKQWEGAEKAILKVNEELRLKNKTKKWQ</sequence>
<dbReference type="AlphaFoldDB" id="A0AAD6IE26"/>
<dbReference type="InterPro" id="IPR029752">
    <property type="entry name" value="D-isomer_DH_CS1"/>
</dbReference>
<evidence type="ECO:0000256" key="3">
    <source>
        <dbReference type="ARBA" id="ARBA00022827"/>
    </source>
</evidence>
<dbReference type="Gene3D" id="3.50.50.60">
    <property type="entry name" value="FAD/NAD(P)-binding domain"/>
    <property type="match status" value="4"/>
</dbReference>
<dbReference type="Pfam" id="PF00743">
    <property type="entry name" value="FMO-like"/>
    <property type="match status" value="2"/>
</dbReference>
<dbReference type="SUPFAM" id="SSF51905">
    <property type="entry name" value="FAD/NAD(P)-binding domain"/>
    <property type="match status" value="2"/>
</dbReference>
<evidence type="ECO:0000256" key="4">
    <source>
        <dbReference type="ARBA" id="ARBA00022857"/>
    </source>
</evidence>
<evidence type="ECO:0000256" key="2">
    <source>
        <dbReference type="ARBA" id="ARBA00022630"/>
    </source>
</evidence>
<comment type="caution">
    <text evidence="6">The sequence shown here is derived from an EMBL/GenBank/DDBJ whole genome shotgun (WGS) entry which is preliminary data.</text>
</comment>
<dbReference type="PANTHER" id="PTHR23023">
    <property type="entry name" value="DIMETHYLANILINE MONOOXYGENASE"/>
    <property type="match status" value="1"/>
</dbReference>
<dbReference type="PRINTS" id="PR00370">
    <property type="entry name" value="FMOXYGENASE"/>
</dbReference>
<organism evidence="6 7">
    <name type="scientific">Penicillium canescens</name>
    <dbReference type="NCBI Taxonomy" id="5083"/>
    <lineage>
        <taxon>Eukaryota</taxon>
        <taxon>Fungi</taxon>
        <taxon>Dikarya</taxon>
        <taxon>Ascomycota</taxon>
        <taxon>Pezizomycotina</taxon>
        <taxon>Eurotiomycetes</taxon>
        <taxon>Eurotiomycetidae</taxon>
        <taxon>Eurotiales</taxon>
        <taxon>Aspergillaceae</taxon>
        <taxon>Penicillium</taxon>
    </lineage>
</organism>
<evidence type="ECO:0000313" key="7">
    <source>
        <dbReference type="Proteomes" id="UP001219568"/>
    </source>
</evidence>
<accession>A0AAD6IE26</accession>
<evidence type="ECO:0000256" key="5">
    <source>
        <dbReference type="ARBA" id="ARBA00023002"/>
    </source>
</evidence>
<dbReference type="InterPro" id="IPR036188">
    <property type="entry name" value="FAD/NAD-bd_sf"/>
</dbReference>
<dbReference type="PROSITE" id="PS00065">
    <property type="entry name" value="D_2_HYDROXYACID_DH_1"/>
    <property type="match status" value="1"/>
</dbReference>
<keyword evidence="3" id="KW-0274">FAD</keyword>
<comment type="similarity">
    <text evidence="1">Belongs to the FMO family.</text>
</comment>
<dbReference type="PIRSF" id="PIRSF000332">
    <property type="entry name" value="FMO"/>
    <property type="match status" value="1"/>
</dbReference>
<gene>
    <name evidence="6" type="ORF">N7460_005579</name>
</gene>
<keyword evidence="5" id="KW-0560">Oxidoreductase</keyword>
<dbReference type="Proteomes" id="UP001219568">
    <property type="component" value="Unassembled WGS sequence"/>
</dbReference>
<keyword evidence="4" id="KW-0521">NADP</keyword>
<keyword evidence="7" id="KW-1185">Reference proteome</keyword>
<dbReference type="InterPro" id="IPR020946">
    <property type="entry name" value="Flavin_mOase-like"/>
</dbReference>
<dbReference type="GO" id="GO:0050660">
    <property type="term" value="F:flavin adenine dinucleotide binding"/>
    <property type="evidence" value="ECO:0007669"/>
    <property type="project" value="InterPro"/>
</dbReference>
<dbReference type="EMBL" id="JAQJZL010000004">
    <property type="protein sequence ID" value="KAJ6044224.1"/>
    <property type="molecule type" value="Genomic_DNA"/>
</dbReference>
<evidence type="ECO:0000313" key="6">
    <source>
        <dbReference type="EMBL" id="KAJ6044224.1"/>
    </source>
</evidence>
<keyword evidence="2" id="KW-0285">Flavoprotein</keyword>
<name>A0AAD6IE26_PENCN</name>
<reference evidence="6" key="2">
    <citation type="submission" date="2023-01" db="EMBL/GenBank/DDBJ databases">
        <authorList>
            <person name="Petersen C."/>
        </authorList>
    </citation>
    <scope>NUCLEOTIDE SEQUENCE</scope>
    <source>
        <strain evidence="6">IBT 15450</strain>
    </source>
</reference>
<reference evidence="6" key="1">
    <citation type="journal article" date="2023" name="IMA Fungus">
        <title>Comparative genomic study of the Penicillium genus elucidates a diverse pangenome and 15 lateral gene transfer events.</title>
        <authorList>
            <person name="Petersen C."/>
            <person name="Sorensen T."/>
            <person name="Nielsen M.R."/>
            <person name="Sondergaard T.E."/>
            <person name="Sorensen J.L."/>
            <person name="Fitzpatrick D.A."/>
            <person name="Frisvad J.C."/>
            <person name="Nielsen K.L."/>
        </authorList>
    </citation>
    <scope>NUCLEOTIDE SEQUENCE</scope>
    <source>
        <strain evidence="6">IBT 15450</strain>
    </source>
</reference>
<dbReference type="InterPro" id="IPR050346">
    <property type="entry name" value="FMO-like"/>
</dbReference>
<dbReference type="GO" id="GO:0004499">
    <property type="term" value="F:N,N-dimethylaniline monooxygenase activity"/>
    <property type="evidence" value="ECO:0007669"/>
    <property type="project" value="InterPro"/>
</dbReference>
<evidence type="ECO:0000256" key="1">
    <source>
        <dbReference type="ARBA" id="ARBA00009183"/>
    </source>
</evidence>
<proteinExistence type="inferred from homology"/>
<dbReference type="GO" id="GO:0050661">
    <property type="term" value="F:NADP binding"/>
    <property type="evidence" value="ECO:0007669"/>
    <property type="project" value="InterPro"/>
</dbReference>
<dbReference type="InterPro" id="IPR000960">
    <property type="entry name" value="Flavin_mOase"/>
</dbReference>
<protein>
    <submittedName>
        <fullName evidence="6">Uncharacterized protein</fullName>
    </submittedName>
</protein>